<evidence type="ECO:0000313" key="2">
    <source>
        <dbReference type="Proteomes" id="UP000683139"/>
    </source>
</evidence>
<dbReference type="Gene3D" id="3.40.50.720">
    <property type="entry name" value="NAD(P)-binding Rossmann-like Domain"/>
    <property type="match status" value="1"/>
</dbReference>
<evidence type="ECO:0000313" key="1">
    <source>
        <dbReference type="EMBL" id="GIP18936.1"/>
    </source>
</evidence>
<proteinExistence type="predicted"/>
<organism evidence="1 2">
    <name type="scientific">Paenibacillus montaniterrae</name>
    <dbReference type="NCBI Taxonomy" id="429341"/>
    <lineage>
        <taxon>Bacteria</taxon>
        <taxon>Bacillati</taxon>
        <taxon>Bacillota</taxon>
        <taxon>Bacilli</taxon>
        <taxon>Bacillales</taxon>
        <taxon>Paenibacillaceae</taxon>
        <taxon>Paenibacillus</taxon>
    </lineage>
</organism>
<dbReference type="RefSeq" id="WP_213519593.1">
    <property type="nucleotide sequence ID" value="NZ_BOSE01000011.1"/>
</dbReference>
<sequence>MKKIGFIDYYLDEWHANNYPAWIRERSKQLGLDWDVAYAWAEIDKSDGMTTDQWCEAQSVQRIATIEELIELSDAIVILSPDHPEHHERLARLPLQSGKPVYMDKTFAPDLATAQRIFKHAEAGSTPLFSTSALRYALEIQEHAAKLDAESIDYLAVSGPGKYSNYAVHQFEMIVTLMGTGANRLKSLSTEHGRQIIVEFSGGRQASYLQLKSAPFQAIIQLKDGEGSFIPQCSDMFMQLMDAILRFFEDGKPPVQPAETLAVIALIEAGQTALAHRDEWIEVAQPQHD</sequence>
<dbReference type="SUPFAM" id="SSF51735">
    <property type="entry name" value="NAD(P)-binding Rossmann-fold domains"/>
    <property type="match status" value="1"/>
</dbReference>
<comment type="caution">
    <text evidence="1">The sequence shown here is derived from an EMBL/GenBank/DDBJ whole genome shotgun (WGS) entry which is preliminary data.</text>
</comment>
<protein>
    <recommendedName>
        <fullName evidence="3">Oxidoreductase</fullName>
    </recommendedName>
</protein>
<accession>A0A920CZJ2</accession>
<dbReference type="EMBL" id="BOSE01000011">
    <property type="protein sequence ID" value="GIP18936.1"/>
    <property type="molecule type" value="Genomic_DNA"/>
</dbReference>
<gene>
    <name evidence="1" type="ORF">J40TS1_45780</name>
</gene>
<dbReference type="InterPro" id="IPR036291">
    <property type="entry name" value="NAD(P)-bd_dom_sf"/>
</dbReference>
<evidence type="ECO:0008006" key="3">
    <source>
        <dbReference type="Google" id="ProtNLM"/>
    </source>
</evidence>
<reference evidence="1" key="1">
    <citation type="submission" date="2021-03" db="EMBL/GenBank/DDBJ databases">
        <title>Antimicrobial resistance genes in bacteria isolated from Japanese honey, and their potential for conferring macrolide and lincosamide resistance in the American foulbrood pathogen Paenibacillus larvae.</title>
        <authorList>
            <person name="Okamoto M."/>
            <person name="Kumagai M."/>
            <person name="Kanamori H."/>
            <person name="Takamatsu D."/>
        </authorList>
    </citation>
    <scope>NUCLEOTIDE SEQUENCE</scope>
    <source>
        <strain evidence="1">J40TS1</strain>
    </source>
</reference>
<dbReference type="AlphaFoldDB" id="A0A920CZJ2"/>
<name>A0A920CZJ2_9BACL</name>
<keyword evidence="2" id="KW-1185">Reference proteome</keyword>
<dbReference type="Proteomes" id="UP000683139">
    <property type="component" value="Unassembled WGS sequence"/>
</dbReference>